<evidence type="ECO:0000259" key="1">
    <source>
        <dbReference type="Pfam" id="PF08915"/>
    </source>
</evidence>
<protein>
    <recommendedName>
        <fullName evidence="1">Threonyl-tRNA synthetase editing domain-containing protein</fullName>
    </recommendedName>
</protein>
<dbReference type="Pfam" id="PF08915">
    <property type="entry name" value="tRNA-Thr_ED"/>
    <property type="match status" value="1"/>
</dbReference>
<evidence type="ECO:0000313" key="2">
    <source>
        <dbReference type="EMBL" id="HHI97928.1"/>
    </source>
</evidence>
<dbReference type="AlphaFoldDB" id="A0A7V5P1G4"/>
<dbReference type="GO" id="GO:0008270">
    <property type="term" value="F:zinc ion binding"/>
    <property type="evidence" value="ECO:0007669"/>
    <property type="project" value="InterPro"/>
</dbReference>
<name>A0A7V5P1G4_9BACT</name>
<gene>
    <name evidence="2" type="ORF">ENJ96_08780</name>
</gene>
<dbReference type="Proteomes" id="UP000886101">
    <property type="component" value="Unassembled WGS sequence"/>
</dbReference>
<dbReference type="GO" id="GO:0005524">
    <property type="term" value="F:ATP binding"/>
    <property type="evidence" value="ECO:0007669"/>
    <property type="project" value="InterPro"/>
</dbReference>
<organism evidence="2">
    <name type="scientific">Thermodesulfatator atlanticus</name>
    <dbReference type="NCBI Taxonomy" id="501497"/>
    <lineage>
        <taxon>Bacteria</taxon>
        <taxon>Pseudomonadati</taxon>
        <taxon>Thermodesulfobacteriota</taxon>
        <taxon>Thermodesulfobacteria</taxon>
        <taxon>Thermodesulfobacteriales</taxon>
        <taxon>Thermodesulfatatoraceae</taxon>
        <taxon>Thermodesulfatator</taxon>
    </lineage>
</organism>
<dbReference type="GO" id="GO:0005737">
    <property type="term" value="C:cytoplasm"/>
    <property type="evidence" value="ECO:0007669"/>
    <property type="project" value="InterPro"/>
</dbReference>
<dbReference type="InterPro" id="IPR015011">
    <property type="entry name" value="Threonyl-tRNA_syn_edit_dom_arc"/>
</dbReference>
<dbReference type="GO" id="GO:0004829">
    <property type="term" value="F:threonine-tRNA ligase activity"/>
    <property type="evidence" value="ECO:0007669"/>
    <property type="project" value="InterPro"/>
</dbReference>
<sequence>MKIIMFYAPEFWWKPYQQVLKEAPAAGPETLVKETVVVFYQVEAEDPERFKKVVEKLVKNIKWLARKFGTQKIVLHSFNHLSTSKASPEEARTLIERVKEKLVKGGFEVYETPYGWLNEWKMHVAGESLAKVFKDL</sequence>
<dbReference type="InterPro" id="IPR023509">
    <property type="entry name" value="DTD-like_sf"/>
</dbReference>
<dbReference type="Gene3D" id="3.50.80.10">
    <property type="entry name" value="D-tyrosyl-tRNA(Tyr) deacylase"/>
    <property type="match status" value="1"/>
</dbReference>
<comment type="caution">
    <text evidence="2">The sequence shown here is derived from an EMBL/GenBank/DDBJ whole genome shotgun (WGS) entry which is preliminary data.</text>
</comment>
<feature type="domain" description="Threonyl-tRNA synthetase editing" evidence="1">
    <location>
        <begin position="1"/>
        <end position="135"/>
    </location>
</feature>
<reference evidence="2" key="1">
    <citation type="journal article" date="2020" name="mSystems">
        <title>Genome- and Community-Level Interaction Insights into Carbon Utilization and Element Cycling Functions of Hydrothermarchaeota in Hydrothermal Sediment.</title>
        <authorList>
            <person name="Zhou Z."/>
            <person name="Liu Y."/>
            <person name="Xu W."/>
            <person name="Pan J."/>
            <person name="Luo Z.H."/>
            <person name="Li M."/>
        </authorList>
    </citation>
    <scope>NUCLEOTIDE SEQUENCE [LARGE SCALE GENOMIC DNA]</scope>
    <source>
        <strain evidence="2">HyVt-533</strain>
    </source>
</reference>
<accession>A0A7V5P1G4</accession>
<dbReference type="EMBL" id="DROK01000260">
    <property type="protein sequence ID" value="HHI97928.1"/>
    <property type="molecule type" value="Genomic_DNA"/>
</dbReference>
<proteinExistence type="predicted"/>